<evidence type="ECO:0000313" key="10">
    <source>
        <dbReference type="EMBL" id="SIR48653.1"/>
    </source>
</evidence>
<evidence type="ECO:0000313" key="11">
    <source>
        <dbReference type="Proteomes" id="UP000186096"/>
    </source>
</evidence>
<organism evidence="10 11">
    <name type="scientific">Microbispora rosea</name>
    <dbReference type="NCBI Taxonomy" id="58117"/>
    <lineage>
        <taxon>Bacteria</taxon>
        <taxon>Bacillati</taxon>
        <taxon>Actinomycetota</taxon>
        <taxon>Actinomycetes</taxon>
        <taxon>Streptosporangiales</taxon>
        <taxon>Streptosporangiaceae</taxon>
        <taxon>Microbispora</taxon>
    </lineage>
</organism>
<dbReference type="STRING" id="58117.SAMN05421833_109256"/>
<dbReference type="Pfam" id="PF00246">
    <property type="entry name" value="Peptidase_M14"/>
    <property type="match status" value="1"/>
</dbReference>
<reference evidence="11" key="1">
    <citation type="submission" date="2017-01" db="EMBL/GenBank/DDBJ databases">
        <authorList>
            <person name="Varghese N."/>
            <person name="Submissions S."/>
        </authorList>
    </citation>
    <scope>NUCLEOTIDE SEQUENCE [LARGE SCALE GENOMIC DNA]</scope>
    <source>
        <strain evidence="11">ATCC 12950</strain>
    </source>
</reference>
<dbReference type="PANTHER" id="PTHR11705:SF143">
    <property type="entry name" value="SLL0236 PROTEIN"/>
    <property type="match status" value="1"/>
</dbReference>
<dbReference type="SMART" id="SM00631">
    <property type="entry name" value="Zn_pept"/>
    <property type="match status" value="1"/>
</dbReference>
<dbReference type="GO" id="GO:0008270">
    <property type="term" value="F:zinc ion binding"/>
    <property type="evidence" value="ECO:0007669"/>
    <property type="project" value="InterPro"/>
</dbReference>
<evidence type="ECO:0000256" key="6">
    <source>
        <dbReference type="ARBA" id="ARBA00023049"/>
    </source>
</evidence>
<dbReference type="PROSITE" id="PS52035">
    <property type="entry name" value="PEPTIDASE_M14"/>
    <property type="match status" value="1"/>
</dbReference>
<keyword evidence="6" id="KW-0482">Metalloprotease</keyword>
<name>A0A1N7BBR5_9ACTN</name>
<dbReference type="Proteomes" id="UP000186096">
    <property type="component" value="Unassembled WGS sequence"/>
</dbReference>
<dbReference type="AlphaFoldDB" id="A0A1N7BBR5"/>
<accession>A0A1N7BBR5</accession>
<gene>
    <name evidence="10" type="ORF">SAMN05421833_109256</name>
</gene>
<evidence type="ECO:0000256" key="8">
    <source>
        <dbReference type="SAM" id="SignalP"/>
    </source>
</evidence>
<dbReference type="GO" id="GO:0005615">
    <property type="term" value="C:extracellular space"/>
    <property type="evidence" value="ECO:0007669"/>
    <property type="project" value="TreeGrafter"/>
</dbReference>
<evidence type="ECO:0000256" key="1">
    <source>
        <dbReference type="ARBA" id="ARBA00001947"/>
    </source>
</evidence>
<dbReference type="OrthoDB" id="5240362at2"/>
<evidence type="ECO:0000256" key="7">
    <source>
        <dbReference type="PROSITE-ProRule" id="PRU01379"/>
    </source>
</evidence>
<evidence type="ECO:0000259" key="9">
    <source>
        <dbReference type="PROSITE" id="PS52035"/>
    </source>
</evidence>
<comment type="similarity">
    <text evidence="2 7">Belongs to the peptidase M14 family.</text>
</comment>
<keyword evidence="4" id="KW-0378">Hydrolase</keyword>
<dbReference type="PANTHER" id="PTHR11705">
    <property type="entry name" value="PROTEASE FAMILY M14 CARBOXYPEPTIDASE A,B"/>
    <property type="match status" value="1"/>
</dbReference>
<dbReference type="InterPro" id="IPR059177">
    <property type="entry name" value="GH29D-like_dom"/>
</dbReference>
<keyword evidence="3" id="KW-0645">Protease</keyword>
<dbReference type="EMBL" id="FTNI01000009">
    <property type="protein sequence ID" value="SIR48653.1"/>
    <property type="molecule type" value="Genomic_DNA"/>
</dbReference>
<keyword evidence="5" id="KW-0862">Zinc</keyword>
<keyword evidence="8" id="KW-0732">Signal</keyword>
<dbReference type="SUPFAM" id="SSF53187">
    <property type="entry name" value="Zn-dependent exopeptidases"/>
    <property type="match status" value="1"/>
</dbReference>
<keyword evidence="11" id="KW-1185">Reference proteome</keyword>
<dbReference type="GO" id="GO:0004181">
    <property type="term" value="F:metallocarboxypeptidase activity"/>
    <property type="evidence" value="ECO:0007669"/>
    <property type="project" value="InterPro"/>
</dbReference>
<feature type="signal peptide" evidence="8">
    <location>
        <begin position="1"/>
        <end position="30"/>
    </location>
</feature>
<dbReference type="Pfam" id="PF13290">
    <property type="entry name" value="CHB_HEX_C_1"/>
    <property type="match status" value="1"/>
</dbReference>
<evidence type="ECO:0000256" key="5">
    <source>
        <dbReference type="ARBA" id="ARBA00022833"/>
    </source>
</evidence>
<dbReference type="GO" id="GO:0006508">
    <property type="term" value="P:proteolysis"/>
    <property type="evidence" value="ECO:0007669"/>
    <property type="project" value="UniProtKB-KW"/>
</dbReference>
<evidence type="ECO:0000256" key="4">
    <source>
        <dbReference type="ARBA" id="ARBA00022801"/>
    </source>
</evidence>
<evidence type="ECO:0000256" key="3">
    <source>
        <dbReference type="ARBA" id="ARBA00022670"/>
    </source>
</evidence>
<protein>
    <submittedName>
        <fullName evidence="10">Chitobiase/beta-hexosaminidase C-terminal domain-containing protein</fullName>
    </submittedName>
</protein>
<dbReference type="RefSeq" id="WP_076435182.1">
    <property type="nucleotide sequence ID" value="NZ_FTNI01000009.1"/>
</dbReference>
<sequence length="911" mass="97291">MSSSPRRARRYAAALALPLAITLNALPALADPSTDPVPPDRASSTAQNGVALMRVVVADQSGVDRLLALGVDLAEYSKPVDGGIEVHAVLSPEEARSLRDQGFDVRDAISDQSDYTANLAERRQALAAASADAAETDTLTPLRAEWFTSLDNQRFLSVEVKTSATDAQTVLTATWDSGPGTAPDSGGSTTMSRFTDAGQYMYHRFNSPLPITETPTQVTITSSRGGSVTVPVTKWLGEPRKAPSKHYVQDFVDHYMDPTEVTGRIVALAKQFPNISEIVDLPNKTNGYRRQAQAQFGTGSGSALASTFYVTSKAYGSEGGNDVSVALANPGTASAPLSVAVNGKDVVVNLATDASGAVTSTAAQVVAALNGDSAASALLTAALYRTSTGAGVVAAAPATKLTDNLKAPATVSRQPFQMKALRIGKSRDGSKTGVFLYCQEHAREWVTPLTCVETAERLLRNYALDADTKKLVNNLDIFIVPTMNPDGAHYSMYDYNMQRRNMVNYCAADGSDPGRRNSWGVDLNRNFSVGSVYDGYNGGSTTCTGDTYAGPSELSEPETRNEVWLTEKFPNIKFAMNTHSYGGYFMWPPGAYKTAGRETLPRPDLGTEEYFWNASTHILSAVQGWRGTAIWPGRTGPVIDVLYSAAGNSADEFWYNKGIIGWDFEVGADVYDPATNRYNAVGFQPPFDEGHEEAMEFSNGQIGILEVAQMYQKDKQRPESKLVVTDRTDTSATFTFSVDEPANVYYTLDGSRPTLSSPKLTSSGMREGAAKITVDKTTEVHWFAMDLAGNIEKNYKPDGNGKNYNNETVTVDKAPVVPLTVTASSRCTGTLAYVAVTAVNAGDVPATVELNTAFGKKTVADVAPGKQAYQSFNTRAGQVDAGTVTVKATATIGGKQVTSSYDAAHGASSCG</sequence>
<proteinExistence type="inferred from homology"/>
<comment type="cofactor">
    <cofactor evidence="1">
        <name>Zn(2+)</name>
        <dbReference type="ChEBI" id="CHEBI:29105"/>
    </cofactor>
</comment>
<feature type="chain" id="PRO_5009940483" evidence="8">
    <location>
        <begin position="31"/>
        <end position="911"/>
    </location>
</feature>
<comment type="caution">
    <text evidence="7">Lacks conserved residue(s) required for the propagation of feature annotation.</text>
</comment>
<dbReference type="Gene3D" id="3.40.630.10">
    <property type="entry name" value="Zn peptidases"/>
    <property type="match status" value="1"/>
</dbReference>
<dbReference type="InterPro" id="IPR000834">
    <property type="entry name" value="Peptidase_M14"/>
</dbReference>
<feature type="domain" description="Peptidase M14" evidence="9">
    <location>
        <begin position="383"/>
        <end position="708"/>
    </location>
</feature>
<evidence type="ECO:0000256" key="2">
    <source>
        <dbReference type="ARBA" id="ARBA00005988"/>
    </source>
</evidence>